<name>A0AAD6MQW8_9EURO</name>
<evidence type="ECO:0000256" key="3">
    <source>
        <dbReference type="PROSITE-ProRule" id="PRU00023"/>
    </source>
</evidence>
<dbReference type="Pfam" id="PF12796">
    <property type="entry name" value="Ank_2"/>
    <property type="match status" value="4"/>
</dbReference>
<gene>
    <name evidence="5" type="ORF">N7493_010945</name>
</gene>
<dbReference type="SMART" id="SM00248">
    <property type="entry name" value="ANK"/>
    <property type="match status" value="12"/>
</dbReference>
<dbReference type="AlphaFoldDB" id="A0AAD6MQW8"/>
<dbReference type="Pfam" id="PF00023">
    <property type="entry name" value="Ank"/>
    <property type="match status" value="1"/>
</dbReference>
<feature type="compositionally biased region" description="Basic and acidic residues" evidence="4">
    <location>
        <begin position="501"/>
        <end position="526"/>
    </location>
</feature>
<dbReference type="SUPFAM" id="SSF48403">
    <property type="entry name" value="Ankyrin repeat"/>
    <property type="match status" value="1"/>
</dbReference>
<feature type="repeat" description="ANK" evidence="3">
    <location>
        <begin position="145"/>
        <end position="177"/>
    </location>
</feature>
<evidence type="ECO:0000256" key="4">
    <source>
        <dbReference type="SAM" id="MobiDB-lite"/>
    </source>
</evidence>
<dbReference type="InterPro" id="IPR002110">
    <property type="entry name" value="Ankyrin_rpt"/>
</dbReference>
<dbReference type="PROSITE" id="PS50297">
    <property type="entry name" value="ANK_REP_REGION"/>
    <property type="match status" value="3"/>
</dbReference>
<reference evidence="5" key="2">
    <citation type="submission" date="2023-01" db="EMBL/GenBank/DDBJ databases">
        <authorList>
            <person name="Petersen C."/>
        </authorList>
    </citation>
    <scope>NUCLEOTIDE SEQUENCE</scope>
    <source>
        <strain evidence="5">IBT 17514</strain>
    </source>
</reference>
<protein>
    <submittedName>
        <fullName evidence="5">Mg2+ transporter protein CorA-like/Zinc transport protein ZntB</fullName>
    </submittedName>
</protein>
<evidence type="ECO:0000313" key="5">
    <source>
        <dbReference type="EMBL" id="KAJ5703807.1"/>
    </source>
</evidence>
<evidence type="ECO:0000313" key="6">
    <source>
        <dbReference type="Proteomes" id="UP001215712"/>
    </source>
</evidence>
<dbReference type="Proteomes" id="UP001215712">
    <property type="component" value="Unassembled WGS sequence"/>
</dbReference>
<dbReference type="PANTHER" id="PTHR24198:SF165">
    <property type="entry name" value="ANKYRIN REPEAT-CONTAINING PROTEIN-RELATED"/>
    <property type="match status" value="1"/>
</dbReference>
<keyword evidence="1" id="KW-0677">Repeat</keyword>
<feature type="repeat" description="ANK" evidence="3">
    <location>
        <begin position="372"/>
        <end position="404"/>
    </location>
</feature>
<proteinExistence type="predicted"/>
<dbReference type="PROSITE" id="PS50088">
    <property type="entry name" value="ANK_REPEAT"/>
    <property type="match status" value="4"/>
</dbReference>
<evidence type="ECO:0000256" key="2">
    <source>
        <dbReference type="ARBA" id="ARBA00023043"/>
    </source>
</evidence>
<comment type="caution">
    <text evidence="5">The sequence shown here is derived from an EMBL/GenBank/DDBJ whole genome shotgun (WGS) entry which is preliminary data.</text>
</comment>
<evidence type="ECO:0000256" key="1">
    <source>
        <dbReference type="ARBA" id="ARBA00022737"/>
    </source>
</evidence>
<accession>A0AAD6MQW8</accession>
<organism evidence="5 6">
    <name type="scientific">Penicillium malachiteum</name>
    <dbReference type="NCBI Taxonomy" id="1324776"/>
    <lineage>
        <taxon>Eukaryota</taxon>
        <taxon>Fungi</taxon>
        <taxon>Dikarya</taxon>
        <taxon>Ascomycota</taxon>
        <taxon>Pezizomycotina</taxon>
        <taxon>Eurotiomycetes</taxon>
        <taxon>Eurotiomycetidae</taxon>
        <taxon>Eurotiales</taxon>
        <taxon>Aspergillaceae</taxon>
        <taxon>Penicillium</taxon>
    </lineage>
</organism>
<keyword evidence="6" id="KW-1185">Reference proteome</keyword>
<dbReference type="EMBL" id="JAQJAN010000020">
    <property type="protein sequence ID" value="KAJ5703807.1"/>
    <property type="molecule type" value="Genomic_DNA"/>
</dbReference>
<keyword evidence="2 3" id="KW-0040">ANK repeat</keyword>
<dbReference type="Gene3D" id="1.25.40.20">
    <property type="entry name" value="Ankyrin repeat-containing domain"/>
    <property type="match status" value="3"/>
</dbReference>
<reference evidence="5" key="1">
    <citation type="journal article" date="2023" name="IMA Fungus">
        <title>Comparative genomic study of the Penicillium genus elucidates a diverse pangenome and 15 lateral gene transfer events.</title>
        <authorList>
            <person name="Petersen C."/>
            <person name="Sorensen T."/>
            <person name="Nielsen M.R."/>
            <person name="Sondergaard T.E."/>
            <person name="Sorensen J.L."/>
            <person name="Fitzpatrick D.A."/>
            <person name="Frisvad J.C."/>
            <person name="Nielsen K.L."/>
        </authorList>
    </citation>
    <scope>NUCLEOTIDE SEQUENCE</scope>
    <source>
        <strain evidence="5">IBT 17514</strain>
    </source>
</reference>
<dbReference type="InterPro" id="IPR036770">
    <property type="entry name" value="Ankyrin_rpt-contain_sf"/>
</dbReference>
<feature type="repeat" description="ANK" evidence="3">
    <location>
        <begin position="5"/>
        <end position="37"/>
    </location>
</feature>
<sequence length="905" mass="101795">MPNNLGETPYLIAAKCDATSSARVLIKHGANQEARDQSQNTALHLAASEGSLETVELLVGKELELVNQPNLRELRNGSQETPLLVAIRSGKEEILLKHGADSNAQDDKENTALHLAAKNGLDDIVRSMFDEKSTGTKLMEVKNMAGETPYLVAARDGELSVVKLLREYVADSEARDNEENTALHLAAKYGDLDLVEEISDETKTAIESLKNKENETPLTIAARERKLDAVEYLLSLDRDRVLRKIPVPNDTMMDDFLYSAKAGYLHLFKTLLEQINYPLKKKDKSGKSAQQRALDLVVEAQYAGILDYLLSKDMQFSTRGMDRKNLFHCKDLIKERYEFNETALLIASENAHADVVAFLCNARADLEAKDLIGYTPLHNAVYSRSEPTVKALVDRGANQAAINNLRRNALHLACFQGEISIVKLLLNDRSDRVKRSILVTDESGDTPLCVAISVMKRTLYLNCWGLSTIFLATLYTTNHTFPPDGEKSQVSQWLTSWIQRKQPEEPDQKKTAQEKELNQDKKPQQDRKDRIKTLIWWAILNHDADLLKLGMKEGGLSMLRDDNDDRNKATWLHLAAMNAARLGHHKLILHLPNHLSLNYSDSQNQGEKTLSEIIGGKDENIRQRVLKAIIQETEDEENLISFTVATPIQALYSQIVKKPNDKNGNQNAMLSEHLEAELWNTVINIIQKIQITFFEFPQTENAELCVKTIIWRDTMGIRNASPAVKDCLAKLKETIGIKDCTKWNHLHWAVSKRYPLAVYGLLSTGKSLTELEIKSCEDAILRWADKKAGEGSKERATIEEQIRELLRSSPPVRSRKDDDELPEFLNLISDIDKQKSAVIDLSIDENQLNHGVKRERVYKIAYAGPENLMATNGVASYQHLKNILCPSPPSTGVTFQPKGETQSKD</sequence>
<feature type="repeat" description="ANK" evidence="3">
    <location>
        <begin position="38"/>
        <end position="59"/>
    </location>
</feature>
<feature type="region of interest" description="Disordered" evidence="4">
    <location>
        <begin position="499"/>
        <end position="526"/>
    </location>
</feature>
<dbReference type="PANTHER" id="PTHR24198">
    <property type="entry name" value="ANKYRIN REPEAT AND PROTEIN KINASE DOMAIN-CONTAINING PROTEIN"/>
    <property type="match status" value="1"/>
</dbReference>